<dbReference type="Proteomes" id="UP000014310">
    <property type="component" value="Unassembled WGS sequence"/>
</dbReference>
<organism evidence="2 3">
    <name type="scientific">Lacticaseibacillus paracasei subsp. paracasei Lpp49</name>
    <dbReference type="NCBI Taxonomy" id="1256213"/>
    <lineage>
        <taxon>Bacteria</taxon>
        <taxon>Bacillati</taxon>
        <taxon>Bacillota</taxon>
        <taxon>Bacilli</taxon>
        <taxon>Lactobacillales</taxon>
        <taxon>Lactobacillaceae</taxon>
        <taxon>Lacticaseibacillus</taxon>
    </lineage>
</organism>
<comment type="caution">
    <text evidence="2">The sequence shown here is derived from an EMBL/GenBank/DDBJ whole genome shotgun (WGS) entry which is preliminary data.</text>
</comment>
<dbReference type="EMBL" id="ANKJ01000038">
    <property type="protein sequence ID" value="EPC89850.1"/>
    <property type="molecule type" value="Genomic_DNA"/>
</dbReference>
<accession>A0ABC9T9L4</accession>
<gene>
    <name evidence="2" type="ORF">Lpp49_12256</name>
</gene>
<dbReference type="InterPro" id="IPR007345">
    <property type="entry name" value="Polysacch_pyruvyl_Trfase"/>
</dbReference>
<dbReference type="Pfam" id="PF04230">
    <property type="entry name" value="PS_pyruv_trans"/>
    <property type="match status" value="1"/>
</dbReference>
<protein>
    <submittedName>
        <fullName evidence="2">Exopolysaccharide pyruvyl transferase</fullName>
    </submittedName>
</protein>
<dbReference type="AlphaFoldDB" id="A0ABC9T9L4"/>
<evidence type="ECO:0000259" key="1">
    <source>
        <dbReference type="Pfam" id="PF04230"/>
    </source>
</evidence>
<keyword evidence="2" id="KW-0808">Transferase</keyword>
<dbReference type="RefSeq" id="WP_016382846.1">
    <property type="nucleotide sequence ID" value="NZ_ANKJ01000038.1"/>
</dbReference>
<feature type="domain" description="Polysaccharide pyruvyl transferase" evidence="1">
    <location>
        <begin position="43"/>
        <end position="288"/>
    </location>
</feature>
<sequence>MNFGYLVGRMRYRIYCIFHRKVSFSKSPEVQKVFLFGTIEHMNYGDIAINQAEIAFIQDSLPSSEIVEIPERLVSAMIPVVLRYATSNDVIAFHGGGNMGDIWPEQEKLRRKVFRSFKNFKVISFPQSLSYKSDSHSNNLKKTVQALREMKKVTIFIRESLSYSQAREVFPSNVRVILVPDIVMSMKAELDSSDRYIDVTTFMRNDQEKFYQGKKTAILKHVKGNYAVTTSDTVDTGWKTITPRNRKKILEQKLNQFRSSKIILTDRLHGMIFAFITGTPAIIFDNNNHKVKFSYLNWLDNVNYLHFSEKLSEEEIIKIINYYQHHVARHEPINLDEKFFQISKALRK</sequence>
<evidence type="ECO:0000313" key="2">
    <source>
        <dbReference type="EMBL" id="EPC89850.1"/>
    </source>
</evidence>
<evidence type="ECO:0000313" key="3">
    <source>
        <dbReference type="Proteomes" id="UP000014310"/>
    </source>
</evidence>
<proteinExistence type="predicted"/>
<dbReference type="GO" id="GO:0016740">
    <property type="term" value="F:transferase activity"/>
    <property type="evidence" value="ECO:0007669"/>
    <property type="project" value="UniProtKB-KW"/>
</dbReference>
<reference evidence="2 3" key="1">
    <citation type="journal article" date="2013" name="PLoS ONE">
        <title>Lactobacillus paracasei comparative genomics: towards species pan-genome definition and exploitation of diversity.</title>
        <authorList>
            <person name="Smokvina T."/>
            <person name="Wels M."/>
            <person name="Polka J."/>
            <person name="Chervaux C."/>
            <person name="Brisse S."/>
            <person name="Boekhorst J."/>
            <person name="van Hylckama Vlieg J.E."/>
            <person name="Siezen R.J."/>
        </authorList>
    </citation>
    <scope>NUCLEOTIDE SEQUENCE [LARGE SCALE GENOMIC DNA]</scope>
    <source>
        <strain evidence="2 3">Lpp49</strain>
    </source>
</reference>
<name>A0ABC9T9L4_LACPA</name>